<dbReference type="Pfam" id="PF21371">
    <property type="entry name" value="Apc5_N"/>
    <property type="match status" value="1"/>
</dbReference>
<dbReference type="InterPro" id="IPR048968">
    <property type="entry name" value="Apc5_N"/>
</dbReference>
<dbReference type="GO" id="GO:0045842">
    <property type="term" value="P:positive regulation of mitotic metaphase/anaphase transition"/>
    <property type="evidence" value="ECO:0007669"/>
    <property type="project" value="TreeGrafter"/>
</dbReference>
<evidence type="ECO:0000313" key="20">
    <source>
        <dbReference type="Proteomes" id="UP000675881"/>
    </source>
</evidence>
<evidence type="ECO:0000256" key="11">
    <source>
        <dbReference type="ARBA" id="ARBA00022786"/>
    </source>
</evidence>
<comment type="pathway">
    <text evidence="3">Protein modification; protein ubiquitination.</text>
</comment>
<keyword evidence="14" id="KW-0539">Nucleus</keyword>
<organism evidence="19 20">
    <name type="scientific">Lepeophtheirus salmonis</name>
    <name type="common">Salmon louse</name>
    <name type="synonym">Caligus salmonis</name>
    <dbReference type="NCBI Taxonomy" id="72036"/>
    <lineage>
        <taxon>Eukaryota</taxon>
        <taxon>Metazoa</taxon>
        <taxon>Ecdysozoa</taxon>
        <taxon>Arthropoda</taxon>
        <taxon>Crustacea</taxon>
        <taxon>Multicrustacea</taxon>
        <taxon>Hexanauplia</taxon>
        <taxon>Copepoda</taxon>
        <taxon>Siphonostomatoida</taxon>
        <taxon>Caligidae</taxon>
        <taxon>Lepeophtheirus</taxon>
    </lineage>
</organism>
<evidence type="ECO:0000256" key="15">
    <source>
        <dbReference type="ARBA" id="ARBA00023306"/>
    </source>
</evidence>
<keyword evidence="7" id="KW-0597">Phosphoprotein</keyword>
<dbReference type="PANTHER" id="PTHR12830">
    <property type="entry name" value="ANAPHASE-PROMOTING COMPLEX SUBUNIT 5"/>
    <property type="match status" value="1"/>
</dbReference>
<evidence type="ECO:0000256" key="16">
    <source>
        <dbReference type="SAM" id="MobiDB-lite"/>
    </source>
</evidence>
<protein>
    <recommendedName>
        <fullName evidence="5">Anaphase-promoting complex subunit 5</fullName>
    </recommendedName>
</protein>
<comment type="subcellular location">
    <subcellularLocation>
        <location evidence="2">Cytoplasm</location>
        <location evidence="2">Cytoskeleton</location>
        <location evidence="2">Spindle</location>
    </subcellularLocation>
    <subcellularLocation>
        <location evidence="1">Nucleus</location>
    </subcellularLocation>
</comment>
<dbReference type="GO" id="GO:0005819">
    <property type="term" value="C:spindle"/>
    <property type="evidence" value="ECO:0007669"/>
    <property type="project" value="UniProtKB-SubCell"/>
</dbReference>
<dbReference type="EMBL" id="HG994593">
    <property type="protein sequence ID" value="CAF2852491.1"/>
    <property type="molecule type" value="Genomic_DNA"/>
</dbReference>
<dbReference type="Proteomes" id="UP000675881">
    <property type="component" value="Chromosome 14"/>
</dbReference>
<evidence type="ECO:0000256" key="14">
    <source>
        <dbReference type="ARBA" id="ARBA00023242"/>
    </source>
</evidence>
<evidence type="ECO:0000256" key="5">
    <source>
        <dbReference type="ARBA" id="ARBA00016066"/>
    </source>
</evidence>
<feature type="compositionally biased region" description="Acidic residues" evidence="16">
    <location>
        <begin position="194"/>
        <end position="206"/>
    </location>
</feature>
<keyword evidence="9" id="KW-0677">Repeat</keyword>
<evidence type="ECO:0000256" key="10">
    <source>
        <dbReference type="ARBA" id="ARBA00022776"/>
    </source>
</evidence>
<comment type="similarity">
    <text evidence="4">Belongs to the APC5 family.</text>
</comment>
<keyword evidence="15" id="KW-0131">Cell cycle</keyword>
<dbReference type="GO" id="GO:0031145">
    <property type="term" value="P:anaphase-promoting complex-dependent catabolic process"/>
    <property type="evidence" value="ECO:0007669"/>
    <property type="project" value="TreeGrafter"/>
</dbReference>
<feature type="domain" description="Anaphase-promoting complex subunit 5" evidence="17">
    <location>
        <begin position="269"/>
        <end position="363"/>
    </location>
</feature>
<dbReference type="GO" id="GO:0005680">
    <property type="term" value="C:anaphase-promoting complex"/>
    <property type="evidence" value="ECO:0007669"/>
    <property type="project" value="InterPro"/>
</dbReference>
<keyword evidence="20" id="KW-1185">Reference proteome</keyword>
<evidence type="ECO:0000256" key="7">
    <source>
        <dbReference type="ARBA" id="ARBA00022553"/>
    </source>
</evidence>
<keyword evidence="10" id="KW-0498">Mitosis</keyword>
<keyword evidence="12" id="KW-0802">TPR repeat</keyword>
<evidence type="ECO:0000256" key="4">
    <source>
        <dbReference type="ARBA" id="ARBA00007450"/>
    </source>
</evidence>
<feature type="domain" description="Anaphase-promoting complex subunit 5 N-terminal" evidence="18">
    <location>
        <begin position="42"/>
        <end position="179"/>
    </location>
</feature>
<dbReference type="PANTHER" id="PTHR12830:SF9">
    <property type="entry name" value="ANAPHASE-PROMOTING COMPLEX SUBUNIT 5"/>
    <property type="match status" value="1"/>
</dbReference>
<evidence type="ECO:0000256" key="13">
    <source>
        <dbReference type="ARBA" id="ARBA00023212"/>
    </source>
</evidence>
<dbReference type="OrthoDB" id="2504561at2759"/>
<feature type="region of interest" description="Disordered" evidence="16">
    <location>
        <begin position="1"/>
        <end position="29"/>
    </location>
</feature>
<dbReference type="Pfam" id="PF12862">
    <property type="entry name" value="ANAPC5"/>
    <property type="match status" value="1"/>
</dbReference>
<accession>A0A7R8H3Y2</accession>
<evidence type="ECO:0000256" key="2">
    <source>
        <dbReference type="ARBA" id="ARBA00004186"/>
    </source>
</evidence>
<evidence type="ECO:0000313" key="19">
    <source>
        <dbReference type="EMBL" id="CAF2852491.1"/>
    </source>
</evidence>
<name>A0A7R8H3Y2_LEPSM</name>
<keyword evidence="11" id="KW-0833">Ubl conjugation pathway</keyword>
<evidence type="ECO:0000259" key="17">
    <source>
        <dbReference type="Pfam" id="PF12862"/>
    </source>
</evidence>
<feature type="compositionally biased region" description="Basic and acidic residues" evidence="16">
    <location>
        <begin position="1"/>
        <end position="12"/>
    </location>
</feature>
<proteinExistence type="inferred from homology"/>
<keyword evidence="8" id="KW-0132">Cell division</keyword>
<evidence type="ECO:0000256" key="9">
    <source>
        <dbReference type="ARBA" id="ARBA00022737"/>
    </source>
</evidence>
<gene>
    <name evidence="19" type="ORF">LSAA_4895</name>
</gene>
<reference evidence="19" key="1">
    <citation type="submission" date="2021-02" db="EMBL/GenBank/DDBJ databases">
        <authorList>
            <person name="Bekaert M."/>
        </authorList>
    </citation>
    <scope>NUCLEOTIDE SEQUENCE</scope>
    <source>
        <strain evidence="19">IoA-00</strain>
    </source>
</reference>
<dbReference type="AlphaFoldDB" id="A0A7R8H3Y2"/>
<dbReference type="InterPro" id="IPR026000">
    <property type="entry name" value="Apc5_dom"/>
</dbReference>
<feature type="region of interest" description="Disordered" evidence="16">
    <location>
        <begin position="186"/>
        <end position="222"/>
    </location>
</feature>
<evidence type="ECO:0000259" key="18">
    <source>
        <dbReference type="Pfam" id="PF21371"/>
    </source>
</evidence>
<dbReference type="InterPro" id="IPR037679">
    <property type="entry name" value="Apc5"/>
</dbReference>
<evidence type="ECO:0000256" key="6">
    <source>
        <dbReference type="ARBA" id="ARBA00022490"/>
    </source>
</evidence>
<evidence type="ECO:0000256" key="1">
    <source>
        <dbReference type="ARBA" id="ARBA00004123"/>
    </source>
</evidence>
<keyword evidence="13" id="KW-0206">Cytoskeleton</keyword>
<dbReference type="CDD" id="cd16270">
    <property type="entry name" value="Apc5_N"/>
    <property type="match status" value="1"/>
</dbReference>
<dbReference type="GO" id="GO:0070979">
    <property type="term" value="P:protein K11-linked ubiquitination"/>
    <property type="evidence" value="ECO:0007669"/>
    <property type="project" value="TreeGrafter"/>
</dbReference>
<sequence length="748" mass="84632">MPGGRSDHREGGDVSLTDPSSTNPAGLNGILETRKGKDWKRVTPAKLCIALLIRNYEHELRSELTTTQRSSVALTILKLIQSSEFSCSTLILKNTLQSLPKGLANEWRRSLALTVADGVGGLIDLKISLENALSDSNANALHRSSVVGIFFKKLILYFESLTFSEVSHLFENFKLYYNKGMEIGGQEPSQLLPENEDPDEESIEEEVNNKTTELSEENEGEESLQSELYIARQVELLSSVEYKADPPRVMQEKISQILKEDPTLLPPAYFLTYLNCLRSKEYAGSIQALHMAFAPDLKCPSSSEDINKEFRYSALNLSALHSRFQHKEEALKALREAITLAQDANDHVCLQHALSWMYRIRKNVDKEKNDSSLCDQNQLYHHKSIPPSTVMEVLTKSDVLNCQHSIIELITSSYAQKSAFWTLYGKTRMSFTVSILLLNLDTSDPTREGLYVMSESYVLALCNVARYLHDHGHGKAADKVIDLAKSYFKNFTSPLRLIWHSTQLNIQFQRYLHRTNWVAADNLIYELSTVDAIEPLFLQLQLYIEKGDPEMALDKRDEIIELIKIVELTPSDEVRFLVHQAELCCLVESFSSAISPLTNALTFCKKYHMELMESIVCLHLAHVQLQLGMPIKSLEAAEENLPTILSHGTLYDSSRAYLLIAKARVACSPPNSESRKDDLLKAIDALRHALIGFKKMQCFQRMKDVYYMMARLHHALNQVQERNQASAEFKLIGETESTNLSSKLAIML</sequence>
<dbReference type="GO" id="GO:0051301">
    <property type="term" value="P:cell division"/>
    <property type="evidence" value="ECO:0007669"/>
    <property type="project" value="UniProtKB-KW"/>
</dbReference>
<keyword evidence="6" id="KW-0963">Cytoplasm</keyword>
<evidence type="ECO:0000256" key="12">
    <source>
        <dbReference type="ARBA" id="ARBA00022803"/>
    </source>
</evidence>
<evidence type="ECO:0000256" key="3">
    <source>
        <dbReference type="ARBA" id="ARBA00004906"/>
    </source>
</evidence>
<evidence type="ECO:0000256" key="8">
    <source>
        <dbReference type="ARBA" id="ARBA00022618"/>
    </source>
</evidence>